<comment type="caution">
    <text evidence="1">The sequence shown here is derived from an EMBL/GenBank/DDBJ whole genome shotgun (WGS) entry which is preliminary data.</text>
</comment>
<proteinExistence type="predicted"/>
<protein>
    <submittedName>
        <fullName evidence="1">DUF4241 domain-containing protein</fullName>
    </submittedName>
</protein>
<dbReference type="Proteomes" id="UP001501442">
    <property type="component" value="Unassembled WGS sequence"/>
</dbReference>
<sequence length="216" mass="23302">MPVAPPDLSAYFTDGRSYRDTGTTIVGDPYDFLQKITVEYLGELSMPSGRVLVCDPMLVGSDLPALAEHIEPGRHPVSVARLTTAMADHPEGTWSEIAAMRIVVRDTPAVAWEPALLEGQEDPEVLYGYPVDTGLACFVDMGANTAFAQQDDPWENLTEVSRGWDVVPAVVTDPATGHAIAVTHSGAGDGLYPTWIGRDADDEVTCVVTTFMHDIK</sequence>
<dbReference type="InterPro" id="IPR025335">
    <property type="entry name" value="DUF4241"/>
</dbReference>
<reference evidence="2" key="1">
    <citation type="journal article" date="2019" name="Int. J. Syst. Evol. Microbiol.">
        <title>The Global Catalogue of Microorganisms (GCM) 10K type strain sequencing project: providing services to taxonomists for standard genome sequencing and annotation.</title>
        <authorList>
            <consortium name="The Broad Institute Genomics Platform"/>
            <consortium name="The Broad Institute Genome Sequencing Center for Infectious Disease"/>
            <person name="Wu L."/>
            <person name="Ma J."/>
        </authorList>
    </citation>
    <scope>NUCLEOTIDE SEQUENCE [LARGE SCALE GENOMIC DNA]</scope>
    <source>
        <strain evidence="2">JCM 17939</strain>
    </source>
</reference>
<name>A0ABP8UG80_9ACTN</name>
<dbReference type="EMBL" id="BAABHK010000009">
    <property type="protein sequence ID" value="GAA4631436.1"/>
    <property type="molecule type" value="Genomic_DNA"/>
</dbReference>
<evidence type="ECO:0000313" key="2">
    <source>
        <dbReference type="Proteomes" id="UP001501442"/>
    </source>
</evidence>
<dbReference type="Pfam" id="PF14025">
    <property type="entry name" value="DUF4241"/>
    <property type="match status" value="1"/>
</dbReference>
<keyword evidence="2" id="KW-1185">Reference proteome</keyword>
<dbReference type="RefSeq" id="WP_345434534.1">
    <property type="nucleotide sequence ID" value="NZ_BAABHK010000009.1"/>
</dbReference>
<accession>A0ABP8UG80</accession>
<organism evidence="1 2">
    <name type="scientific">Actinoallomurus vinaceus</name>
    <dbReference type="NCBI Taxonomy" id="1080074"/>
    <lineage>
        <taxon>Bacteria</taxon>
        <taxon>Bacillati</taxon>
        <taxon>Actinomycetota</taxon>
        <taxon>Actinomycetes</taxon>
        <taxon>Streptosporangiales</taxon>
        <taxon>Thermomonosporaceae</taxon>
        <taxon>Actinoallomurus</taxon>
    </lineage>
</organism>
<gene>
    <name evidence="1" type="ORF">GCM10023196_060870</name>
</gene>
<evidence type="ECO:0000313" key="1">
    <source>
        <dbReference type="EMBL" id="GAA4631436.1"/>
    </source>
</evidence>